<evidence type="ECO:0000256" key="1">
    <source>
        <dbReference type="ARBA" id="ARBA00008226"/>
    </source>
</evidence>
<sequence>MEVFSKGDLFQKVIEVYSRPTRIIRGKDIDADLEVTETAFEHNEEQALWNTYLAVATEVHTGVDINTFLKASLQLIQPLEDFFESVYVMTVKISS</sequence>
<dbReference type="PANTHER" id="PTHR30075">
    <property type="entry name" value="GLYCYL-TRNA SYNTHETASE"/>
    <property type="match status" value="1"/>
</dbReference>
<evidence type="ECO:0000256" key="4">
    <source>
        <dbReference type="ARBA" id="ARBA00022741"/>
    </source>
</evidence>
<dbReference type="GO" id="GO:0005739">
    <property type="term" value="C:mitochondrion"/>
    <property type="evidence" value="ECO:0007669"/>
    <property type="project" value="TreeGrafter"/>
</dbReference>
<evidence type="ECO:0000256" key="5">
    <source>
        <dbReference type="ARBA" id="ARBA00022840"/>
    </source>
</evidence>
<dbReference type="PANTHER" id="PTHR30075:SF2">
    <property type="entry name" value="GLYCINE--TRNA LIGASE, CHLOROPLASTIC_MITOCHONDRIAL 2"/>
    <property type="match status" value="1"/>
</dbReference>
<organism evidence="9 10">
    <name type="scientific">Dendrobium catenatum</name>
    <dbReference type="NCBI Taxonomy" id="906689"/>
    <lineage>
        <taxon>Eukaryota</taxon>
        <taxon>Viridiplantae</taxon>
        <taxon>Streptophyta</taxon>
        <taxon>Embryophyta</taxon>
        <taxon>Tracheophyta</taxon>
        <taxon>Spermatophyta</taxon>
        <taxon>Magnoliopsida</taxon>
        <taxon>Liliopsida</taxon>
        <taxon>Asparagales</taxon>
        <taxon>Orchidaceae</taxon>
        <taxon>Epidendroideae</taxon>
        <taxon>Malaxideae</taxon>
        <taxon>Dendrobiinae</taxon>
        <taxon>Dendrobium</taxon>
    </lineage>
</organism>
<dbReference type="GO" id="GO:0006426">
    <property type="term" value="P:glycyl-tRNA aminoacylation"/>
    <property type="evidence" value="ECO:0007669"/>
    <property type="project" value="InterPro"/>
</dbReference>
<keyword evidence="7" id="KW-0030">Aminoacyl-tRNA synthetase</keyword>
<dbReference type="GO" id="GO:0005524">
    <property type="term" value="F:ATP binding"/>
    <property type="evidence" value="ECO:0007669"/>
    <property type="project" value="UniProtKB-KW"/>
</dbReference>
<reference evidence="9 10" key="1">
    <citation type="journal article" date="2016" name="Sci. Rep.">
        <title>The Dendrobium catenatum Lindl. genome sequence provides insights into polysaccharide synthase, floral development and adaptive evolution.</title>
        <authorList>
            <person name="Zhang G.Q."/>
            <person name="Xu Q."/>
            <person name="Bian C."/>
            <person name="Tsai W.C."/>
            <person name="Yeh C.M."/>
            <person name="Liu K.W."/>
            <person name="Yoshida K."/>
            <person name="Zhang L.S."/>
            <person name="Chang S.B."/>
            <person name="Chen F."/>
            <person name="Shi Y."/>
            <person name="Su Y.Y."/>
            <person name="Zhang Y.Q."/>
            <person name="Chen L.J."/>
            <person name="Yin Y."/>
            <person name="Lin M."/>
            <person name="Huang H."/>
            <person name="Deng H."/>
            <person name="Wang Z.W."/>
            <person name="Zhu S.L."/>
            <person name="Zhao X."/>
            <person name="Deng C."/>
            <person name="Niu S.C."/>
            <person name="Huang J."/>
            <person name="Wang M."/>
            <person name="Liu G.H."/>
            <person name="Yang H.J."/>
            <person name="Xiao X.J."/>
            <person name="Hsiao Y.Y."/>
            <person name="Wu W.L."/>
            <person name="Chen Y.Y."/>
            <person name="Mitsuda N."/>
            <person name="Ohme-Takagi M."/>
            <person name="Luo Y.B."/>
            <person name="Van de Peer Y."/>
            <person name="Liu Z.J."/>
        </authorList>
    </citation>
    <scope>NUCLEOTIDE SEQUENCE [LARGE SCALE GENOMIC DNA]</scope>
    <source>
        <tissue evidence="9">The whole plant</tissue>
    </source>
</reference>
<evidence type="ECO:0000256" key="8">
    <source>
        <dbReference type="ARBA" id="ARBA00047937"/>
    </source>
</evidence>
<evidence type="ECO:0000256" key="7">
    <source>
        <dbReference type="ARBA" id="ARBA00023146"/>
    </source>
</evidence>
<gene>
    <name evidence="9" type="primary">GLYRS-2</name>
    <name evidence="9" type="ORF">MA16_Dca026881</name>
</gene>
<evidence type="ECO:0000256" key="6">
    <source>
        <dbReference type="ARBA" id="ARBA00022917"/>
    </source>
</evidence>
<dbReference type="InterPro" id="IPR006194">
    <property type="entry name" value="Gly-tRNA-synth_heterodimer"/>
</dbReference>
<reference evidence="9 10" key="2">
    <citation type="journal article" date="2017" name="Nature">
        <title>The Apostasia genome and the evolution of orchids.</title>
        <authorList>
            <person name="Zhang G.Q."/>
            <person name="Liu K.W."/>
            <person name="Li Z."/>
            <person name="Lohaus R."/>
            <person name="Hsiao Y.Y."/>
            <person name="Niu S.C."/>
            <person name="Wang J.Y."/>
            <person name="Lin Y.C."/>
            <person name="Xu Q."/>
            <person name="Chen L.J."/>
            <person name="Yoshida K."/>
            <person name="Fujiwara S."/>
            <person name="Wang Z.W."/>
            <person name="Zhang Y.Q."/>
            <person name="Mitsuda N."/>
            <person name="Wang M."/>
            <person name="Liu G.H."/>
            <person name="Pecoraro L."/>
            <person name="Huang H.X."/>
            <person name="Xiao X.J."/>
            <person name="Lin M."/>
            <person name="Wu X.Y."/>
            <person name="Wu W.L."/>
            <person name="Chen Y.Y."/>
            <person name="Chang S.B."/>
            <person name="Sakamoto S."/>
            <person name="Ohme-Takagi M."/>
            <person name="Yagi M."/>
            <person name="Zeng S.J."/>
            <person name="Shen C.Y."/>
            <person name="Yeh C.M."/>
            <person name="Luo Y.B."/>
            <person name="Tsai W.C."/>
            <person name="Van de Peer Y."/>
            <person name="Liu Z.J."/>
        </authorList>
    </citation>
    <scope>NUCLEOTIDE SEQUENCE [LARGE SCALE GENOMIC DNA]</scope>
    <source>
        <tissue evidence="9">The whole plant</tissue>
    </source>
</reference>
<keyword evidence="5" id="KW-0067">ATP-binding</keyword>
<dbReference type="EMBL" id="KZ502482">
    <property type="protein sequence ID" value="PKU77939.1"/>
    <property type="molecule type" value="Genomic_DNA"/>
</dbReference>
<protein>
    <recommendedName>
        <fullName evidence="2">glycine--tRNA ligase</fullName>
        <ecNumber evidence="2">6.1.1.14</ecNumber>
    </recommendedName>
</protein>
<proteinExistence type="inferred from homology"/>
<accession>A0A2I0WQK4</accession>
<evidence type="ECO:0000256" key="3">
    <source>
        <dbReference type="ARBA" id="ARBA00022598"/>
    </source>
</evidence>
<dbReference type="AlphaFoldDB" id="A0A2I0WQK4"/>
<keyword evidence="10" id="KW-1185">Reference proteome</keyword>
<dbReference type="GO" id="GO:0004820">
    <property type="term" value="F:glycine-tRNA ligase activity"/>
    <property type="evidence" value="ECO:0007669"/>
    <property type="project" value="UniProtKB-EC"/>
</dbReference>
<evidence type="ECO:0000313" key="10">
    <source>
        <dbReference type="Proteomes" id="UP000233837"/>
    </source>
</evidence>
<keyword evidence="6" id="KW-0648">Protein biosynthesis</keyword>
<dbReference type="GO" id="GO:0009570">
    <property type="term" value="C:chloroplast stroma"/>
    <property type="evidence" value="ECO:0007669"/>
    <property type="project" value="TreeGrafter"/>
</dbReference>
<name>A0A2I0WQK4_9ASPA</name>
<dbReference type="Proteomes" id="UP000233837">
    <property type="component" value="Unassembled WGS sequence"/>
</dbReference>
<keyword evidence="3 9" id="KW-0436">Ligase</keyword>
<keyword evidence="4" id="KW-0547">Nucleotide-binding</keyword>
<comment type="similarity">
    <text evidence="1">Belongs to the class-II aminoacyl-tRNA synthetase family.</text>
</comment>
<evidence type="ECO:0000256" key="2">
    <source>
        <dbReference type="ARBA" id="ARBA00012829"/>
    </source>
</evidence>
<evidence type="ECO:0000313" key="9">
    <source>
        <dbReference type="EMBL" id="PKU77939.1"/>
    </source>
</evidence>
<comment type="catalytic activity">
    <reaction evidence="8">
        <text>tRNA(Gly) + glycine + ATP = glycyl-tRNA(Gly) + AMP + diphosphate</text>
        <dbReference type="Rhea" id="RHEA:16013"/>
        <dbReference type="Rhea" id="RHEA-COMP:9664"/>
        <dbReference type="Rhea" id="RHEA-COMP:9683"/>
        <dbReference type="ChEBI" id="CHEBI:30616"/>
        <dbReference type="ChEBI" id="CHEBI:33019"/>
        <dbReference type="ChEBI" id="CHEBI:57305"/>
        <dbReference type="ChEBI" id="CHEBI:78442"/>
        <dbReference type="ChEBI" id="CHEBI:78522"/>
        <dbReference type="ChEBI" id="CHEBI:456215"/>
        <dbReference type="EC" id="6.1.1.14"/>
    </reaction>
</comment>
<dbReference type="EC" id="6.1.1.14" evidence="2"/>